<name>A0ABY0CT87_9DELT</name>
<gene>
    <name evidence="1" type="ORF">EA187_09735</name>
</gene>
<keyword evidence="2" id="KW-1185">Reference proteome</keyword>
<evidence type="ECO:0000313" key="2">
    <source>
        <dbReference type="Proteomes" id="UP000282926"/>
    </source>
</evidence>
<dbReference type="RefSeq" id="WP_127780140.1">
    <property type="nucleotide sequence ID" value="NZ_SADD01000004.1"/>
</dbReference>
<dbReference type="Proteomes" id="UP000282926">
    <property type="component" value="Unassembled WGS sequence"/>
</dbReference>
<reference evidence="1 2" key="1">
    <citation type="submission" date="2019-01" db="EMBL/GenBank/DDBJ databases">
        <title>Lujinxingia litoralis gen. nov., sp. nov. and Lujinxingia sediminis gen. nov., sp. nov., new members in the order Bradymonadales, isolated from coastal sediment.</title>
        <authorList>
            <person name="Li C.-M."/>
        </authorList>
    </citation>
    <scope>NUCLEOTIDE SEQUENCE [LARGE SCALE GENOMIC DNA]</scope>
    <source>
        <strain evidence="1 2">SEH01</strain>
    </source>
</reference>
<protein>
    <submittedName>
        <fullName evidence="1">Uncharacterized protein</fullName>
    </submittedName>
</protein>
<accession>A0ABY0CT87</accession>
<evidence type="ECO:0000313" key="1">
    <source>
        <dbReference type="EMBL" id="RVU44811.1"/>
    </source>
</evidence>
<dbReference type="EMBL" id="SADD01000004">
    <property type="protein sequence ID" value="RVU44811.1"/>
    <property type="molecule type" value="Genomic_DNA"/>
</dbReference>
<sequence length="199" mass="22383">MSALADILELARAPTLDTDALAAALDAADATTRLAFVRALTPKMQRRLFDAATRPVTTFDIVPEDTAPLQEVICEGRNTLPAFRLFQKRFCTPSPEHRPDKRRMLWGYNHQTLSGITGPGYFVAYDDSDSGELVIDYRELPPEHPAQWPQILDNRARLGRFVYAGMVDRLRGLSDHVTIGRAYKAKPMNAWFALVRIDP</sequence>
<proteinExistence type="predicted"/>
<organism evidence="1 2">
    <name type="scientific">Lujinxingia sediminis</name>
    <dbReference type="NCBI Taxonomy" id="2480984"/>
    <lineage>
        <taxon>Bacteria</taxon>
        <taxon>Deltaproteobacteria</taxon>
        <taxon>Bradymonadales</taxon>
        <taxon>Lujinxingiaceae</taxon>
        <taxon>Lujinxingia</taxon>
    </lineage>
</organism>
<comment type="caution">
    <text evidence="1">The sequence shown here is derived from an EMBL/GenBank/DDBJ whole genome shotgun (WGS) entry which is preliminary data.</text>
</comment>